<sequence>MSRKGPSLKDLTQMINSVMGQPVLSEKKMERIMQGAKKAHDQGGMDAVLEYLMKVTQADVEFGELKKFANQIQKNPRKGLDILQGKKQPPRKK</sequence>
<comment type="caution">
    <text evidence="1">The sequence shown here is derived from an EMBL/GenBank/DDBJ whole genome shotgun (WGS) entry which is preliminary data.</text>
</comment>
<protein>
    <submittedName>
        <fullName evidence="1">Uncharacterized protein</fullName>
    </submittedName>
</protein>
<evidence type="ECO:0000313" key="2">
    <source>
        <dbReference type="Proteomes" id="UP000538292"/>
    </source>
</evidence>
<dbReference type="RefSeq" id="WP_181737967.1">
    <property type="nucleotide sequence ID" value="NZ_JACEOL010000009.1"/>
</dbReference>
<proteinExistence type="predicted"/>
<dbReference type="Proteomes" id="UP000538292">
    <property type="component" value="Unassembled WGS sequence"/>
</dbReference>
<keyword evidence="2" id="KW-1185">Reference proteome</keyword>
<reference evidence="1 2" key="1">
    <citation type="submission" date="2020-07" db="EMBL/GenBank/DDBJ databases">
        <title>Thermoactinomyces phylogeny.</title>
        <authorList>
            <person name="Dunlap C."/>
        </authorList>
    </citation>
    <scope>NUCLEOTIDE SEQUENCE [LARGE SCALE GENOMIC DNA]</scope>
    <source>
        <strain evidence="1 2">AMNI-1</strain>
    </source>
</reference>
<gene>
    <name evidence="1" type="ORF">H2C83_03915</name>
</gene>
<dbReference type="AlphaFoldDB" id="A0A7W1XR27"/>
<evidence type="ECO:0000313" key="1">
    <source>
        <dbReference type="EMBL" id="MBA4601480.1"/>
    </source>
</evidence>
<dbReference type="EMBL" id="JACEOL010000009">
    <property type="protein sequence ID" value="MBA4601480.1"/>
    <property type="molecule type" value="Genomic_DNA"/>
</dbReference>
<accession>A0A7W1XR27</accession>
<name>A0A7W1XR27_9BACL</name>
<organism evidence="1 2">
    <name type="scientific">Thermoactinomyces mirandus</name>
    <dbReference type="NCBI Taxonomy" id="2756294"/>
    <lineage>
        <taxon>Bacteria</taxon>
        <taxon>Bacillati</taxon>
        <taxon>Bacillota</taxon>
        <taxon>Bacilli</taxon>
        <taxon>Bacillales</taxon>
        <taxon>Thermoactinomycetaceae</taxon>
        <taxon>Thermoactinomyces</taxon>
    </lineage>
</organism>